<evidence type="ECO:0000313" key="1">
    <source>
        <dbReference type="EMBL" id="CUA84445.1"/>
    </source>
</evidence>
<dbReference type="EMBL" id="CYHB01000002">
    <property type="protein sequence ID" value="CUA84445.1"/>
    <property type="molecule type" value="Genomic_DNA"/>
</dbReference>
<gene>
    <name evidence="1" type="ORF">Ga0061064_0903</name>
</gene>
<protein>
    <submittedName>
        <fullName evidence="1">Uncharacterized protein</fullName>
    </submittedName>
</protein>
<dbReference type="RefSeq" id="WP_055438592.1">
    <property type="nucleotide sequence ID" value="NZ_CYHB01000002.1"/>
</dbReference>
<reference evidence="2" key="1">
    <citation type="submission" date="2015-08" db="EMBL/GenBank/DDBJ databases">
        <authorList>
            <person name="Varghese N."/>
        </authorList>
    </citation>
    <scope>NUCLEOTIDE SEQUENCE [LARGE SCALE GENOMIC DNA]</scope>
    <source>
        <strain evidence="2">DSM 27808</strain>
    </source>
</reference>
<keyword evidence="2" id="KW-1185">Reference proteome</keyword>
<dbReference type="Proteomes" id="UP000182598">
    <property type="component" value="Unassembled WGS sequence"/>
</dbReference>
<proteinExistence type="predicted"/>
<dbReference type="OrthoDB" id="6241111at2"/>
<name>A0A0K6H0N9_9GAMM</name>
<dbReference type="AlphaFoldDB" id="A0A0K6H0N9"/>
<accession>A0A0K6H0N9</accession>
<organism evidence="1 2">
    <name type="scientific">Pseudidiomarina woesei</name>
    <dbReference type="NCBI Taxonomy" id="1381080"/>
    <lineage>
        <taxon>Bacteria</taxon>
        <taxon>Pseudomonadati</taxon>
        <taxon>Pseudomonadota</taxon>
        <taxon>Gammaproteobacteria</taxon>
        <taxon>Alteromonadales</taxon>
        <taxon>Idiomarinaceae</taxon>
        <taxon>Pseudidiomarina</taxon>
    </lineage>
</organism>
<evidence type="ECO:0000313" key="2">
    <source>
        <dbReference type="Proteomes" id="UP000182598"/>
    </source>
</evidence>
<sequence length="154" mass="17097">MAARRSWKPLLIAALVIVMLALAWLPTGELDPEQRSNKPFLHVTYTIDAASDGSAKGFLEDVAFDIQQRIEQRHEWRLSETAEPRAWQLTVQVTSGAMLVLSGELEAPASNNTQASVQRFKVQGPKDSYAALPEQYVKILIQLVENGHKAQSSL</sequence>